<evidence type="ECO:0000256" key="4">
    <source>
        <dbReference type="ARBA" id="ARBA00022723"/>
    </source>
</evidence>
<dbReference type="SUPFAM" id="SSF52540">
    <property type="entry name" value="P-loop containing nucleoside triphosphate hydrolases"/>
    <property type="match status" value="1"/>
</dbReference>
<keyword evidence="11" id="KW-0866">Nonsense-mediated mRNA decay</keyword>
<keyword evidence="9 15" id="KW-0862">Zinc</keyword>
<dbReference type="STRING" id="1806994.A0A507BPY1"/>
<dbReference type="InterPro" id="IPR045055">
    <property type="entry name" value="DNA2/NAM7-like"/>
</dbReference>
<evidence type="ECO:0000256" key="13">
    <source>
        <dbReference type="ARBA" id="ARBA00049390"/>
    </source>
</evidence>
<keyword evidence="3" id="KW-0963">Cytoplasm</keyword>
<dbReference type="GO" id="GO:0005737">
    <property type="term" value="C:cytoplasm"/>
    <property type="evidence" value="ECO:0007669"/>
    <property type="project" value="UniProtKB-SubCell"/>
</dbReference>
<comment type="catalytic activity">
    <reaction evidence="13">
        <text>ATP + H2O = ADP + phosphate + H(+)</text>
        <dbReference type="Rhea" id="RHEA:13065"/>
        <dbReference type="ChEBI" id="CHEBI:15377"/>
        <dbReference type="ChEBI" id="CHEBI:15378"/>
        <dbReference type="ChEBI" id="CHEBI:30616"/>
        <dbReference type="ChEBI" id="CHEBI:43474"/>
        <dbReference type="ChEBI" id="CHEBI:456216"/>
        <dbReference type="EC" id="3.6.4.13"/>
    </reaction>
    <physiologicalReaction direction="left-to-right" evidence="13">
        <dbReference type="Rhea" id="RHEA:13066"/>
    </physiologicalReaction>
</comment>
<evidence type="ECO:0000256" key="5">
    <source>
        <dbReference type="ARBA" id="ARBA00022741"/>
    </source>
</evidence>
<feature type="region of interest" description="C3H" evidence="15">
    <location>
        <begin position="134"/>
        <end position="166"/>
    </location>
</feature>
<comment type="function">
    <text evidence="14">RNA-dependent helicase required for nonsense-mediated decay (NMD) of aberrant mRNAs containing premature stop codons and modulates the expression level of normal mRNAs. Also capable of unwinding double-stranded DNA and translocating on single-stranded DNA.</text>
</comment>
<keyword evidence="10" id="KW-0067">ATP-binding</keyword>
<dbReference type="InterPro" id="IPR018999">
    <property type="entry name" value="UPF1_CH/ZBD"/>
</dbReference>
<evidence type="ECO:0000256" key="16">
    <source>
        <dbReference type="SAM" id="MobiDB-lite"/>
    </source>
</evidence>
<comment type="catalytic activity">
    <reaction evidence="12">
        <text>ATP + H2O = ADP + phosphate + H(+)</text>
        <dbReference type="Rhea" id="RHEA:13065"/>
        <dbReference type="ChEBI" id="CHEBI:15377"/>
        <dbReference type="ChEBI" id="CHEBI:15378"/>
        <dbReference type="ChEBI" id="CHEBI:30616"/>
        <dbReference type="ChEBI" id="CHEBI:43474"/>
        <dbReference type="ChEBI" id="CHEBI:456216"/>
        <dbReference type="EC" id="3.6.4.12"/>
    </reaction>
    <physiologicalReaction direction="left-to-right" evidence="12">
        <dbReference type="Rhea" id="RHEA:13066"/>
    </physiologicalReaction>
</comment>
<keyword evidence="6 15" id="KW-0863">Zinc-finger</keyword>
<feature type="compositionally biased region" description="Low complexity" evidence="16">
    <location>
        <begin position="37"/>
        <end position="46"/>
    </location>
</feature>
<dbReference type="InterPro" id="IPR040812">
    <property type="entry name" value="UPF1_1B_dom"/>
</dbReference>
<dbReference type="InterPro" id="IPR027417">
    <property type="entry name" value="P-loop_NTPase"/>
</dbReference>
<dbReference type="Gene3D" id="6.10.140.1240">
    <property type="match status" value="1"/>
</dbReference>
<evidence type="ECO:0000256" key="2">
    <source>
        <dbReference type="ARBA" id="ARBA00007913"/>
    </source>
</evidence>
<dbReference type="GO" id="GO:0016787">
    <property type="term" value="F:hydrolase activity"/>
    <property type="evidence" value="ECO:0007669"/>
    <property type="project" value="UniProtKB-KW"/>
</dbReference>
<dbReference type="GeneID" id="42006512"/>
<dbReference type="SMART" id="SM00382">
    <property type="entry name" value="AAA"/>
    <property type="match status" value="1"/>
</dbReference>
<keyword evidence="7" id="KW-0378">Hydrolase</keyword>
<dbReference type="PROSITE" id="PS51997">
    <property type="entry name" value="UPF1_CH_RICH"/>
    <property type="match status" value="1"/>
</dbReference>
<dbReference type="AlphaFoldDB" id="A0A507BPY1"/>
<evidence type="ECO:0000256" key="3">
    <source>
        <dbReference type="ARBA" id="ARBA00022490"/>
    </source>
</evidence>
<dbReference type="GO" id="GO:0003677">
    <property type="term" value="F:DNA binding"/>
    <property type="evidence" value="ECO:0007669"/>
    <property type="project" value="InterPro"/>
</dbReference>
<feature type="region of interest" description="CC/SHH/C" evidence="15">
    <location>
        <begin position="148"/>
        <end position="176"/>
    </location>
</feature>
<organism evidence="18 19">
    <name type="scientific">Synchytrium microbalum</name>
    <dbReference type="NCBI Taxonomy" id="1806994"/>
    <lineage>
        <taxon>Eukaryota</taxon>
        <taxon>Fungi</taxon>
        <taxon>Fungi incertae sedis</taxon>
        <taxon>Chytridiomycota</taxon>
        <taxon>Chytridiomycota incertae sedis</taxon>
        <taxon>Chytridiomycetes</taxon>
        <taxon>Synchytriales</taxon>
        <taxon>Synchytriaceae</taxon>
        <taxon>Synchytrium</taxon>
    </lineage>
</organism>
<dbReference type="PANTHER" id="PTHR10887">
    <property type="entry name" value="DNA2/NAM7 HELICASE FAMILY"/>
    <property type="match status" value="1"/>
</dbReference>
<dbReference type="InterPro" id="IPR041679">
    <property type="entry name" value="DNA2/NAM7-like_C"/>
</dbReference>
<dbReference type="FunFam" id="3.40.50.300:FF:000097">
    <property type="entry name" value="Regulator of nonsense transcripts 1"/>
    <property type="match status" value="1"/>
</dbReference>
<keyword evidence="4 15" id="KW-0479">Metal-binding</keyword>
<dbReference type="GO" id="GO:0005524">
    <property type="term" value="F:ATP binding"/>
    <property type="evidence" value="ECO:0007669"/>
    <property type="project" value="UniProtKB-KW"/>
</dbReference>
<reference evidence="18 19" key="1">
    <citation type="journal article" date="2019" name="Sci. Rep.">
        <title>Comparative genomics of chytrid fungi reveal insights into the obligate biotrophic and pathogenic lifestyle of Synchytrium endobioticum.</title>
        <authorList>
            <person name="van de Vossenberg B.T.L.H."/>
            <person name="Warris S."/>
            <person name="Nguyen H.D.T."/>
            <person name="van Gent-Pelzer M.P.E."/>
            <person name="Joly D.L."/>
            <person name="van de Geest H.C."/>
            <person name="Bonants P.J.M."/>
            <person name="Smith D.S."/>
            <person name="Levesque C.A."/>
            <person name="van der Lee T.A.J."/>
        </authorList>
    </citation>
    <scope>NUCLEOTIDE SEQUENCE [LARGE SCALE GENOMIC DNA]</scope>
    <source>
        <strain evidence="18 19">JEL517</strain>
    </source>
</reference>
<dbReference type="Gene3D" id="3.40.50.300">
    <property type="entry name" value="P-loop containing nucleotide triphosphate hydrolases"/>
    <property type="match status" value="2"/>
</dbReference>
<keyword evidence="19" id="KW-1185">Reference proteome</keyword>
<dbReference type="Pfam" id="PF04851">
    <property type="entry name" value="ResIII"/>
    <property type="match status" value="1"/>
</dbReference>
<dbReference type="InterPro" id="IPR041677">
    <property type="entry name" value="DNA2/NAM7_AAA_11"/>
</dbReference>
<dbReference type="InterPro" id="IPR006935">
    <property type="entry name" value="Helicase/UvrB_N"/>
</dbReference>
<dbReference type="GO" id="GO:0008270">
    <property type="term" value="F:zinc ion binding"/>
    <property type="evidence" value="ECO:0007669"/>
    <property type="project" value="UniProtKB-UniRule"/>
</dbReference>
<dbReference type="Pfam" id="PF18141">
    <property type="entry name" value="UPF1_1B_dom"/>
    <property type="match status" value="1"/>
</dbReference>
<feature type="region of interest" description="Disordered" evidence="16">
    <location>
        <begin position="27"/>
        <end position="84"/>
    </location>
</feature>
<proteinExistence type="inferred from homology"/>
<dbReference type="Proteomes" id="UP000319731">
    <property type="component" value="Unassembled WGS sequence"/>
</dbReference>
<dbReference type="Pfam" id="PF13087">
    <property type="entry name" value="AAA_12"/>
    <property type="match status" value="1"/>
</dbReference>
<evidence type="ECO:0000313" key="18">
    <source>
        <dbReference type="EMBL" id="TPX31357.1"/>
    </source>
</evidence>
<comment type="similarity">
    <text evidence="2">Belongs to the DNA2/NAM7 helicase family.</text>
</comment>
<feature type="region of interest" description="Disordered" evidence="16">
    <location>
        <begin position="1"/>
        <end position="20"/>
    </location>
</feature>
<keyword evidence="8" id="KW-0347">Helicase</keyword>
<evidence type="ECO:0000256" key="1">
    <source>
        <dbReference type="ARBA" id="ARBA00004496"/>
    </source>
</evidence>
<feature type="compositionally biased region" description="Polar residues" evidence="16">
    <location>
        <begin position="1114"/>
        <end position="1123"/>
    </location>
</feature>
<dbReference type="PANTHER" id="PTHR10887:SF364">
    <property type="entry name" value="REGULATOR OF NONSENSE TRANSCRIPTS 1"/>
    <property type="match status" value="1"/>
</dbReference>
<dbReference type="RefSeq" id="XP_031022804.1">
    <property type="nucleotide sequence ID" value="XM_031171215.1"/>
</dbReference>
<feature type="region of interest" description="Disordered" evidence="16">
    <location>
        <begin position="1023"/>
        <end position="1050"/>
    </location>
</feature>
<dbReference type="GO" id="GO:0003678">
    <property type="term" value="F:DNA helicase activity"/>
    <property type="evidence" value="ECO:0007669"/>
    <property type="project" value="UniProtKB-EC"/>
</dbReference>
<dbReference type="EMBL" id="QEAO01000046">
    <property type="protein sequence ID" value="TPX31357.1"/>
    <property type="molecule type" value="Genomic_DNA"/>
</dbReference>
<evidence type="ECO:0000256" key="12">
    <source>
        <dbReference type="ARBA" id="ARBA00048432"/>
    </source>
</evidence>
<dbReference type="InterPro" id="IPR003593">
    <property type="entry name" value="AAA+_ATPase"/>
</dbReference>
<comment type="subcellular location">
    <subcellularLocation>
        <location evidence="1">Cytoplasm</location>
    </subcellularLocation>
</comment>
<dbReference type="GO" id="GO:0000184">
    <property type="term" value="P:nuclear-transcribed mRNA catabolic process, nonsense-mediated decay"/>
    <property type="evidence" value="ECO:0007669"/>
    <property type="project" value="UniProtKB-KW"/>
</dbReference>
<dbReference type="CDD" id="cd18808">
    <property type="entry name" value="SF1_C_Upf1"/>
    <property type="match status" value="1"/>
</dbReference>
<sequence length="1123" mass="125022">MPGRYDSSSGTQDLNFLEFAGDTQASQYDYTDFTAPSQQQSSQSQQRKFKNVHPSQQTEDDDDDVDASIGLPSLSLSSQPSQVAHAQHQHVVKASRATEEYENNIHGEQLAFEEPDADGLEGDYNAQDLPDHACKYCGIHSPSSVVKCIPCSKWFCNSRGKISGSHIINHLVRAKHKEVSLHPESPLGETVLECYNCGSRNVFLLGFIPAKSDTVVVLLCRQPCASAPSSKDMTWDLAQWLPLIDDKCFLPWLVKVPTDREQMRARQITNAQIAKLEELWKDNGSATVEDLERPGVDDEPLQVLLRYDDAYQYQNIYGPLVKMEADTDRRLKESQTQEDVVVRWDMGLNMKRVAHFVLPKLEQGEIRLAVGDEIILKYRGELHAPWEDAGPVIKIPNNLSDEVALELRKNDNVPTDCTHGFTVDFVWKSTSYDRMQNAMKRFAVDQNSVSAYIYHRLLGHDVEPQSLHAQMPKRFSAPNLPELNHSQVFAVKSVLTKPLSLIQGPPGTGKTVTSATIVYHLAKMNISGQILVCAPSNVAVDQLTEKIHRTGLKVVRVTAKSREALDSSVDFLTLHEQVRNNDSMPELQKLSRLRDELGELSSADEKRYKTLRRTAERDILSVADVICTTCVGAGDVRMSKLTFRTILVDESTQAAEPECLIPLVLGARQAILVGDHQQLGPVIISKKAAKAGLSQSLFERLVLLGVRPIRLQVQYRMHPCLSEFPSNMFYEGSLQNGVTAQERIRPSIDFPWPELETPMMFHCSFGQEEISSSGTSYLNRTEAANVEKVVTRLLKAGITPSQIGVITPYEGQRSYVVQHMQFAGSLRRELYKEIEVASVDAFQGREKDYIVVSCVRSNEHQGIGFLNDPRRLNVALTRAKYGVVILGNPKVLSRHPLWYQLLVMYKEKGCLVEGPLSNLKISQIQLMKPRPRKDFNNGEYGLAGASSRRFVVDAKEHFAKAPSAQDFPRGSPYPPPQQQQRFNAFDNPLAYIDPNRVISQSQTFLPAPPMSIPFSQASMTSGMTMDFPPLGTQNLGNIRSQAPMSSSAFSQLPFTQSQQTYSQYDRISAGGDVNGGGSSSKGGGNQRGGNDDYALEDYKSQQEWMVSQGGASGPVSQGGFTQY</sequence>
<dbReference type="InterPro" id="IPR047187">
    <property type="entry name" value="SF1_C_Upf1"/>
</dbReference>
<evidence type="ECO:0000256" key="10">
    <source>
        <dbReference type="ARBA" id="ARBA00022840"/>
    </source>
</evidence>
<dbReference type="Pfam" id="PF09416">
    <property type="entry name" value="UPF1_Zn_bind"/>
    <property type="match status" value="1"/>
</dbReference>
<dbReference type="GO" id="GO:0003724">
    <property type="term" value="F:RNA helicase activity"/>
    <property type="evidence" value="ECO:0007669"/>
    <property type="project" value="UniProtKB-EC"/>
</dbReference>
<gene>
    <name evidence="18" type="ORF">SmJEL517_g05289</name>
</gene>
<evidence type="ECO:0000256" key="15">
    <source>
        <dbReference type="PROSITE-ProRule" id="PRU01341"/>
    </source>
</evidence>
<feature type="domain" description="Upf1" evidence="17">
    <location>
        <begin position="126"/>
        <end position="283"/>
    </location>
</feature>
<keyword evidence="5" id="KW-0547">Nucleotide-binding</keyword>
<evidence type="ECO:0000256" key="7">
    <source>
        <dbReference type="ARBA" id="ARBA00022801"/>
    </source>
</evidence>
<accession>A0A507BPY1</accession>
<feature type="region of interest" description="C4" evidence="15">
    <location>
        <begin position="194"/>
        <end position="224"/>
    </location>
</feature>
<dbReference type="Gene3D" id="2.40.30.230">
    <property type="match status" value="1"/>
</dbReference>
<feature type="compositionally biased region" description="Low complexity" evidence="16">
    <location>
        <begin position="71"/>
        <end position="82"/>
    </location>
</feature>
<dbReference type="CDD" id="cd18039">
    <property type="entry name" value="DEXXQc_UPF1"/>
    <property type="match status" value="1"/>
</dbReference>
<feature type="region of interest" description="Disordered" evidence="16">
    <location>
        <begin position="1066"/>
        <end position="1123"/>
    </location>
</feature>
<evidence type="ECO:0000256" key="6">
    <source>
        <dbReference type="ARBA" id="ARBA00022771"/>
    </source>
</evidence>
<protein>
    <recommendedName>
        <fullName evidence="17">Upf1 domain-containing protein</fullName>
    </recommendedName>
</protein>
<feature type="compositionally biased region" description="Polar residues" evidence="16">
    <location>
        <begin position="1"/>
        <end position="14"/>
    </location>
</feature>
<evidence type="ECO:0000256" key="8">
    <source>
        <dbReference type="ARBA" id="ARBA00022806"/>
    </source>
</evidence>
<feature type="compositionally biased region" description="Gly residues" evidence="16">
    <location>
        <begin position="1072"/>
        <end position="1087"/>
    </location>
</feature>
<name>A0A507BPY1_9FUNG</name>
<evidence type="ECO:0000313" key="19">
    <source>
        <dbReference type="Proteomes" id="UP000319731"/>
    </source>
</evidence>
<feature type="region of interest" description="Disordered" evidence="16">
    <location>
        <begin position="961"/>
        <end position="981"/>
    </location>
</feature>
<dbReference type="CDD" id="cd21400">
    <property type="entry name" value="ZBD_UPF1-like"/>
    <property type="match status" value="1"/>
</dbReference>
<dbReference type="GO" id="GO:0003723">
    <property type="term" value="F:RNA binding"/>
    <property type="evidence" value="ECO:0007669"/>
    <property type="project" value="InterPro"/>
</dbReference>
<dbReference type="Pfam" id="PF13086">
    <property type="entry name" value="AAA_11"/>
    <property type="match status" value="1"/>
</dbReference>
<dbReference type="OrthoDB" id="6513042at2759"/>
<comment type="caution">
    <text evidence="18">The sequence shown here is derived from an EMBL/GenBank/DDBJ whole genome shotgun (WGS) entry which is preliminary data.</text>
</comment>
<dbReference type="CDD" id="cd21407">
    <property type="entry name" value="1B_UPF1-like"/>
    <property type="match status" value="1"/>
</dbReference>
<evidence type="ECO:0000259" key="17">
    <source>
        <dbReference type="PROSITE" id="PS51997"/>
    </source>
</evidence>
<feature type="compositionally biased region" description="Polar residues" evidence="16">
    <location>
        <begin position="1031"/>
        <end position="1050"/>
    </location>
</feature>
<evidence type="ECO:0000256" key="11">
    <source>
        <dbReference type="ARBA" id="ARBA00023161"/>
    </source>
</evidence>
<evidence type="ECO:0000256" key="9">
    <source>
        <dbReference type="ARBA" id="ARBA00022833"/>
    </source>
</evidence>
<evidence type="ECO:0000256" key="14">
    <source>
        <dbReference type="ARBA" id="ARBA00055561"/>
    </source>
</evidence>